<evidence type="ECO:0000313" key="1">
    <source>
        <dbReference type="EMBL" id="CAH2210322.1"/>
    </source>
</evidence>
<proteinExistence type="predicted"/>
<name>A0A8S4QII8_9NEOP</name>
<organism evidence="1 2">
    <name type="scientific">Pararge aegeria aegeria</name>
    <dbReference type="NCBI Taxonomy" id="348720"/>
    <lineage>
        <taxon>Eukaryota</taxon>
        <taxon>Metazoa</taxon>
        <taxon>Ecdysozoa</taxon>
        <taxon>Arthropoda</taxon>
        <taxon>Hexapoda</taxon>
        <taxon>Insecta</taxon>
        <taxon>Pterygota</taxon>
        <taxon>Neoptera</taxon>
        <taxon>Endopterygota</taxon>
        <taxon>Lepidoptera</taxon>
        <taxon>Glossata</taxon>
        <taxon>Ditrysia</taxon>
        <taxon>Papilionoidea</taxon>
        <taxon>Nymphalidae</taxon>
        <taxon>Satyrinae</taxon>
        <taxon>Satyrini</taxon>
        <taxon>Parargina</taxon>
        <taxon>Pararge</taxon>
    </lineage>
</organism>
<evidence type="ECO:0000313" key="2">
    <source>
        <dbReference type="Proteomes" id="UP000838756"/>
    </source>
</evidence>
<dbReference type="AlphaFoldDB" id="A0A8S4QII8"/>
<gene>
    <name evidence="1" type="primary">jg2070</name>
    <name evidence="1" type="ORF">PAEG_LOCUS2232</name>
</gene>
<keyword evidence="2" id="KW-1185">Reference proteome</keyword>
<reference evidence="1" key="1">
    <citation type="submission" date="2022-03" db="EMBL/GenBank/DDBJ databases">
        <authorList>
            <person name="Lindestad O."/>
        </authorList>
    </citation>
    <scope>NUCLEOTIDE SEQUENCE</scope>
</reference>
<sequence>TKKVCLQRNGFLFFRQKARRKREAPDPRTHQYVLRRATEGIIVERNNLITSPRTQLACFQETSLPYTKNE</sequence>
<dbReference type="EMBL" id="CAKXAJ010007183">
    <property type="protein sequence ID" value="CAH2210322.1"/>
    <property type="molecule type" value="Genomic_DNA"/>
</dbReference>
<accession>A0A8S4QII8</accession>
<feature type="non-terminal residue" evidence="1">
    <location>
        <position position="1"/>
    </location>
</feature>
<protein>
    <submittedName>
        <fullName evidence="1">Jg2070 protein</fullName>
    </submittedName>
</protein>
<dbReference type="Proteomes" id="UP000838756">
    <property type="component" value="Unassembled WGS sequence"/>
</dbReference>
<comment type="caution">
    <text evidence="1">The sequence shown here is derived from an EMBL/GenBank/DDBJ whole genome shotgun (WGS) entry which is preliminary data.</text>
</comment>